<dbReference type="InterPro" id="IPR038417">
    <property type="entry name" value="Alpga-gal_N_sf"/>
</dbReference>
<dbReference type="CDD" id="cd14791">
    <property type="entry name" value="GH36"/>
    <property type="match status" value="1"/>
</dbReference>
<dbReference type="RefSeq" id="WP_158351185.1">
    <property type="nucleotide sequence ID" value="NZ_JAHQCX010000005.1"/>
</dbReference>
<comment type="caution">
    <text evidence="3">The sequence shown here is derived from an EMBL/GenBank/DDBJ whole genome shotgun (WGS) entry which is preliminary data.</text>
</comment>
<keyword evidence="1" id="KW-0378">Hydrolase</keyword>
<organism evidence="3 4">
    <name type="scientific">Diplocloster modestus</name>
    <dbReference type="NCBI Taxonomy" id="2850322"/>
    <lineage>
        <taxon>Bacteria</taxon>
        <taxon>Bacillati</taxon>
        <taxon>Bacillota</taxon>
        <taxon>Clostridia</taxon>
        <taxon>Lachnospirales</taxon>
        <taxon>Lachnospiraceae</taxon>
        <taxon>Diplocloster</taxon>
    </lineage>
</organism>
<evidence type="ECO:0000256" key="1">
    <source>
        <dbReference type="ARBA" id="ARBA00022801"/>
    </source>
</evidence>
<dbReference type="InterPro" id="IPR002252">
    <property type="entry name" value="Glyco_hydro_36"/>
</dbReference>
<dbReference type="SUPFAM" id="SSF51445">
    <property type="entry name" value="(Trans)glycosidases"/>
    <property type="match status" value="1"/>
</dbReference>
<reference evidence="3 4" key="1">
    <citation type="submission" date="2021-06" db="EMBL/GenBank/DDBJ databases">
        <title>Description of novel taxa of the family Lachnospiraceae.</title>
        <authorList>
            <person name="Chaplin A.V."/>
            <person name="Sokolova S.R."/>
            <person name="Pikina A.P."/>
            <person name="Korzhanova M."/>
            <person name="Belova V."/>
            <person name="Korostin D."/>
            <person name="Efimov B.A."/>
        </authorList>
    </citation>
    <scope>NUCLEOTIDE SEQUENCE [LARGE SCALE GENOMIC DNA]</scope>
    <source>
        <strain evidence="3 4">ASD4241</strain>
    </source>
</reference>
<dbReference type="InterPro" id="IPR050985">
    <property type="entry name" value="Alpha-glycosidase_related"/>
</dbReference>
<dbReference type="PANTHER" id="PTHR43053">
    <property type="entry name" value="GLYCOSIDASE FAMILY 31"/>
    <property type="match status" value="1"/>
</dbReference>
<dbReference type="PANTHER" id="PTHR43053:SF3">
    <property type="entry name" value="ALPHA-GALACTOSIDASE C-RELATED"/>
    <property type="match status" value="1"/>
</dbReference>
<dbReference type="Gene3D" id="3.20.20.70">
    <property type="entry name" value="Aldolase class I"/>
    <property type="match status" value="1"/>
</dbReference>
<dbReference type="InterPro" id="IPR013785">
    <property type="entry name" value="Aldolase_TIM"/>
</dbReference>
<proteinExistence type="predicted"/>
<dbReference type="Pfam" id="PF02065">
    <property type="entry name" value="Melibiase"/>
    <property type="match status" value="1"/>
</dbReference>
<keyword evidence="4" id="KW-1185">Reference proteome</keyword>
<sequence>MNYLKLKEPYLNLIFAYEKGKEVTLLYAGIKEWEPDAEYKGCRIVDVMTPELPNYSFRGAKNYYDTPQLPLNYQSHEVLDNPTGKEIRFFQNYNDLTITTTFTLYKGIPAFRCSSEITNHGTQPLTLEGISSLQYGFPVEGNGGHTMEQLILYEPHNTWSEECRWVTRTLQSAGLTAYGNLSYDRIHISNSSGLSCGEHLPMGGLMHSGKGGSAVWQIESNGAWAWEAGITAQDYGGSLLQNPCTNALYLQLSGPRLEENHWKIRLDPGKAFGSVPAAIAFGKQGIEEALANLTEYRRRIRRQHADYSRLPVIFNDYMNCFMGDSTTGKLLPLIEQAAKAGCEIFVIDCGWYDSGDWQYTFGDFKPSKERYPNGLEEVVRKIRQCNMIPGIWLELEAFGIDCPHADQLPEDWLFQRDGHPVIDSGRYQLDFRNGQVSARATKIIRDMVETYGFGYMKMDYNICSGPGTDYRAFSLGDGLLGHNRAYLEWLYSIQEMYPDLILENCGSGGLRMDYAMLSRMSIQSLSDQEDFHKMAVIAANSASAVTPEQCGVWSYPGKDSDAEDTVFNMINSMLFRIHMGGRLDELDPVCRQLVAEAVTCYKGYREEITKAVPHWPLGLHGWEAPWLCFCLEGERAYYIAVWRLRGMQKETVIPLDFVQTQAGPPEIRYPSFAEETVDWNPDRKELKIALERPYSARLLRMKKQM</sequence>
<gene>
    <name evidence="3" type="ORF">KTH90_09680</name>
</gene>
<name>A0ABS6K6Y1_9FIRM</name>
<dbReference type="EMBL" id="JAHQCX010000005">
    <property type="protein sequence ID" value="MBU9726284.1"/>
    <property type="molecule type" value="Genomic_DNA"/>
</dbReference>
<keyword evidence="2" id="KW-0326">Glycosidase</keyword>
<dbReference type="Proteomes" id="UP001314681">
    <property type="component" value="Unassembled WGS sequence"/>
</dbReference>
<evidence type="ECO:0000313" key="3">
    <source>
        <dbReference type="EMBL" id="MBU9726284.1"/>
    </source>
</evidence>
<evidence type="ECO:0000256" key="2">
    <source>
        <dbReference type="ARBA" id="ARBA00023295"/>
    </source>
</evidence>
<protein>
    <submittedName>
        <fullName evidence="3">Alpha-galactosidase</fullName>
    </submittedName>
</protein>
<accession>A0ABS6K6Y1</accession>
<evidence type="ECO:0000313" key="4">
    <source>
        <dbReference type="Proteomes" id="UP001314681"/>
    </source>
</evidence>
<dbReference type="InterPro" id="IPR017853">
    <property type="entry name" value="GH"/>
</dbReference>
<dbReference type="Gene3D" id="2.70.98.60">
    <property type="entry name" value="alpha-galactosidase from lactobacil brevis"/>
    <property type="match status" value="1"/>
</dbReference>